<dbReference type="EMBL" id="CP086714">
    <property type="protein sequence ID" value="WOO77669.1"/>
    <property type="molecule type" value="Genomic_DNA"/>
</dbReference>
<evidence type="ECO:0000313" key="3">
    <source>
        <dbReference type="Proteomes" id="UP000827549"/>
    </source>
</evidence>
<protein>
    <submittedName>
        <fullName evidence="2">Nuclear receptor 2C2-associated protein</fullName>
    </submittedName>
</protein>
<keyword evidence="3" id="KW-1185">Reference proteome</keyword>
<dbReference type="RefSeq" id="XP_062623701.1">
    <property type="nucleotide sequence ID" value="XM_062767717.1"/>
</dbReference>
<dbReference type="SUPFAM" id="SSF49785">
    <property type="entry name" value="Galactose-binding domain-like"/>
    <property type="match status" value="1"/>
</dbReference>
<proteinExistence type="predicted"/>
<feature type="region of interest" description="Disordered" evidence="1">
    <location>
        <begin position="1"/>
        <end position="22"/>
    </location>
</feature>
<keyword evidence="2" id="KW-0675">Receptor</keyword>
<dbReference type="AlphaFoldDB" id="A0AAF1BIX1"/>
<accession>A0AAF1BIX1</accession>
<reference evidence="2" key="1">
    <citation type="submission" date="2023-10" db="EMBL/GenBank/DDBJ databases">
        <authorList>
            <person name="Noh H."/>
        </authorList>
    </citation>
    <scope>NUCLEOTIDE SEQUENCE</scope>
    <source>
        <strain evidence="2">DUCC4014</strain>
    </source>
</reference>
<evidence type="ECO:0000256" key="1">
    <source>
        <dbReference type="SAM" id="MobiDB-lite"/>
    </source>
</evidence>
<dbReference type="Proteomes" id="UP000827549">
    <property type="component" value="Chromosome 1"/>
</dbReference>
<sequence>MADLIPSGTKIQASASAPGTRRASVLAEDDEAWTAPSSPAHLVLGFPAPITPARIALTFQGGFVALSILVSVRRDGENGFEAAGRVYPEDVNRRQVLSLPYPDAADAPAITALRLDLENSSDHHGRVTLYRLELLPPA</sequence>
<dbReference type="GeneID" id="87804493"/>
<gene>
    <name evidence="2" type="primary">nr2c2ap</name>
    <name evidence="2" type="ORF">LOC62_01G001236</name>
</gene>
<dbReference type="InterPro" id="IPR008979">
    <property type="entry name" value="Galactose-bd-like_sf"/>
</dbReference>
<organism evidence="2 3">
    <name type="scientific">Vanrija pseudolonga</name>
    <dbReference type="NCBI Taxonomy" id="143232"/>
    <lineage>
        <taxon>Eukaryota</taxon>
        <taxon>Fungi</taxon>
        <taxon>Dikarya</taxon>
        <taxon>Basidiomycota</taxon>
        <taxon>Agaricomycotina</taxon>
        <taxon>Tremellomycetes</taxon>
        <taxon>Trichosporonales</taxon>
        <taxon>Trichosporonaceae</taxon>
        <taxon>Vanrija</taxon>
    </lineage>
</organism>
<name>A0AAF1BIX1_9TREE</name>
<evidence type="ECO:0000313" key="2">
    <source>
        <dbReference type="EMBL" id="WOO77669.1"/>
    </source>
</evidence>